<dbReference type="NCBIfam" id="TIGR01001">
    <property type="entry name" value="metA"/>
    <property type="match status" value="1"/>
</dbReference>
<dbReference type="GO" id="GO:0008899">
    <property type="term" value="F:homoserine O-succinyltransferase activity"/>
    <property type="evidence" value="ECO:0007669"/>
    <property type="project" value="UniProtKB-UniRule"/>
</dbReference>
<dbReference type="InterPro" id="IPR029062">
    <property type="entry name" value="Class_I_gatase-like"/>
</dbReference>
<dbReference type="GO" id="GO:0005737">
    <property type="term" value="C:cytoplasm"/>
    <property type="evidence" value="ECO:0007669"/>
    <property type="project" value="UniProtKB-SubCell"/>
</dbReference>
<dbReference type="PANTHER" id="PTHR20919:SF0">
    <property type="entry name" value="HOMOSERINE O-SUCCINYLTRANSFERASE"/>
    <property type="match status" value="1"/>
</dbReference>
<dbReference type="InterPro" id="IPR033752">
    <property type="entry name" value="MetA_family"/>
</dbReference>
<comment type="caution">
    <text evidence="8">Lacks conserved residue(s) required for the propagation of feature annotation.</text>
</comment>
<dbReference type="HOGENOM" id="CLU_057851_0_1_9"/>
<feature type="binding site" evidence="8">
    <location>
        <position position="171"/>
    </location>
    <ligand>
        <name>substrate</name>
    </ligand>
</feature>
<dbReference type="FunFam" id="3.40.50.880:FF:000004">
    <property type="entry name" value="Homoserine O-succinyltransferase"/>
    <property type="match status" value="1"/>
</dbReference>
<gene>
    <name evidence="10" type="primary">metA</name>
    <name evidence="8" type="synonym">metAA</name>
    <name evidence="10" type="ORF">CLOSPI_01697</name>
</gene>
<feature type="active site" evidence="8">
    <location>
        <position position="247"/>
    </location>
</feature>
<comment type="catalytic activity">
    <reaction evidence="7 8">
        <text>L-homoserine + acetyl-CoA = O-acetyl-L-homoserine + CoA</text>
        <dbReference type="Rhea" id="RHEA:13701"/>
        <dbReference type="ChEBI" id="CHEBI:57287"/>
        <dbReference type="ChEBI" id="CHEBI:57288"/>
        <dbReference type="ChEBI" id="CHEBI:57476"/>
        <dbReference type="ChEBI" id="CHEBI:57716"/>
        <dbReference type="EC" id="2.3.1.31"/>
    </reaction>
</comment>
<keyword evidence="6 8" id="KW-0012">Acyltransferase</keyword>
<reference evidence="10" key="1">
    <citation type="submission" date="2008-02" db="EMBL/GenBank/DDBJ databases">
        <authorList>
            <person name="Fulton L."/>
            <person name="Clifton S."/>
            <person name="Fulton B."/>
            <person name="Xu J."/>
            <person name="Minx P."/>
            <person name="Pepin K.H."/>
            <person name="Johnson M."/>
            <person name="Thiruvilangam P."/>
            <person name="Bhonagiri V."/>
            <person name="Nash W.E."/>
            <person name="Mardis E.R."/>
            <person name="Wilson R.K."/>
        </authorList>
    </citation>
    <scope>NUCLEOTIDE SEQUENCE [LARGE SCALE GENOMIC DNA]</scope>
    <source>
        <strain evidence="10">DSM 1552</strain>
    </source>
</reference>
<evidence type="ECO:0000313" key="11">
    <source>
        <dbReference type="Proteomes" id="UP000004910"/>
    </source>
</evidence>
<protein>
    <recommendedName>
        <fullName evidence="8">Homoserine O-acetyltransferase</fullName>
        <shortName evidence="8">HAT</shortName>
        <ecNumber evidence="8">2.3.1.31</ecNumber>
    </recommendedName>
    <alternativeName>
        <fullName evidence="8">Homoserine transacetylase</fullName>
        <shortName evidence="8">HTA</shortName>
    </alternativeName>
</protein>
<dbReference type="STRING" id="428126.CLOSPI_01697"/>
<organism evidence="10 11">
    <name type="scientific">Thomasclavelia spiroformis DSM 1552</name>
    <dbReference type="NCBI Taxonomy" id="428126"/>
    <lineage>
        <taxon>Bacteria</taxon>
        <taxon>Bacillati</taxon>
        <taxon>Bacillota</taxon>
        <taxon>Erysipelotrichia</taxon>
        <taxon>Erysipelotrichales</taxon>
        <taxon>Coprobacillaceae</taxon>
        <taxon>Thomasclavelia</taxon>
    </lineage>
</organism>
<feature type="site" description="Important for acyl-CoA specificity" evidence="8">
    <location>
        <position position="119"/>
    </location>
</feature>
<sequence>MTNEGVKILPIKIPNDLPASKILKDENIFVMDENRALTQQIRPLKLLILNIMPTKIVTETQLLRMLSNTPLQIEVDWIHMASHESKNISQEHLLAFYKTFDEIKENRYDGLIITGAPVERLEFEDVDYWQEMEKILEWSKRHVFSSFFICWASQAALYHFYGIKKYELKEKLTGVYCHHTNVEKMKRKILRGFDYQFYAPHSRYTTIKREDIELIDNLDILASSNEAGVYLIAEKDGSRFFVTGHPEYDPDTLDKEYRRDLAISNDATMPKNYYENDDINGEILVKWRSHAYLLFSNWLNYYVYQLTPYDLDDLEEIKKNQ</sequence>
<dbReference type="SUPFAM" id="SSF52317">
    <property type="entry name" value="Class I glutamine amidotransferase-like"/>
    <property type="match status" value="1"/>
</dbReference>
<comment type="similarity">
    <text evidence="8">Belongs to the MetA family.</text>
</comment>
<dbReference type="Gene3D" id="3.40.50.880">
    <property type="match status" value="1"/>
</dbReference>
<evidence type="ECO:0000256" key="7">
    <source>
        <dbReference type="ARBA" id="ARBA00049043"/>
    </source>
</evidence>
<dbReference type="PANTHER" id="PTHR20919">
    <property type="entry name" value="HOMOSERINE O-SUCCINYLTRANSFERASE"/>
    <property type="match status" value="1"/>
</dbReference>
<reference evidence="10" key="2">
    <citation type="submission" date="2014-06" db="EMBL/GenBank/DDBJ databases">
        <title>Draft genome sequence of Clostridium spiroforme (DSM 1552).</title>
        <authorList>
            <person name="Sudarsanam P."/>
            <person name="Ley R."/>
            <person name="Guruge J."/>
            <person name="Turnbaugh P.J."/>
            <person name="Mahowald M."/>
            <person name="Liep D."/>
            <person name="Gordon J."/>
        </authorList>
    </citation>
    <scope>NUCLEOTIDE SEQUENCE</scope>
    <source>
        <strain evidence="10">DSM 1552</strain>
    </source>
</reference>
<keyword evidence="5 8" id="KW-0486">Methionine biosynthesis</keyword>
<comment type="caution">
    <text evidence="10">The sequence shown here is derived from an EMBL/GenBank/DDBJ whole genome shotgun (WGS) entry which is preliminary data.</text>
</comment>
<dbReference type="PIRSF" id="PIRSF000450">
    <property type="entry name" value="H_ser_succinyltr"/>
    <property type="match status" value="1"/>
</dbReference>
<feature type="binding site" evidence="8">
    <location>
        <position position="202"/>
    </location>
    <ligand>
        <name>substrate</name>
    </ligand>
</feature>
<dbReference type="Proteomes" id="UP000004910">
    <property type="component" value="Unassembled WGS sequence"/>
</dbReference>
<dbReference type="CDD" id="cd03131">
    <property type="entry name" value="GATase1_HTS"/>
    <property type="match status" value="1"/>
</dbReference>
<dbReference type="Pfam" id="PF04204">
    <property type="entry name" value="HTS"/>
    <property type="match status" value="1"/>
</dbReference>
<evidence type="ECO:0000256" key="2">
    <source>
        <dbReference type="ARBA" id="ARBA00022490"/>
    </source>
</evidence>
<dbReference type="UniPathway" id="UPA00051">
    <property type="reaction ID" value="UER00074"/>
</dbReference>
<comment type="function">
    <text evidence="8">Transfers an acetyl group from acetyl-CoA to L-homoserine, forming acetyl-L-homoserine.</text>
</comment>
<accession>B1C382</accession>
<evidence type="ECO:0000256" key="1">
    <source>
        <dbReference type="ARBA" id="ARBA00004496"/>
    </source>
</evidence>
<keyword evidence="11" id="KW-1185">Reference proteome</keyword>
<evidence type="ECO:0000256" key="8">
    <source>
        <dbReference type="HAMAP-Rule" id="MF_00295"/>
    </source>
</evidence>
<feature type="binding site" evidence="8">
    <location>
        <position position="259"/>
    </location>
    <ligand>
        <name>substrate</name>
    </ligand>
</feature>
<evidence type="ECO:0000256" key="4">
    <source>
        <dbReference type="ARBA" id="ARBA00022679"/>
    </source>
</evidence>
<dbReference type="EMBL" id="ABIK02000014">
    <property type="protein sequence ID" value="EDS74116.1"/>
    <property type="molecule type" value="Genomic_DNA"/>
</dbReference>
<evidence type="ECO:0000256" key="3">
    <source>
        <dbReference type="ARBA" id="ARBA00022605"/>
    </source>
</evidence>
<comment type="subcellular location">
    <subcellularLocation>
        <location evidence="1 8">Cytoplasm</location>
    </subcellularLocation>
</comment>
<evidence type="ECO:0000256" key="9">
    <source>
        <dbReference type="PIRSR" id="PIRSR000450-1"/>
    </source>
</evidence>
<dbReference type="GO" id="GO:0019281">
    <property type="term" value="P:L-methionine biosynthetic process from homoserine via O-succinyl-L-homoserine and cystathionine"/>
    <property type="evidence" value="ECO:0007669"/>
    <property type="project" value="InterPro"/>
</dbReference>
<keyword evidence="4 8" id="KW-0808">Transferase</keyword>
<dbReference type="InterPro" id="IPR005697">
    <property type="entry name" value="HST_MetA"/>
</dbReference>
<dbReference type="AlphaFoldDB" id="B1C382"/>
<name>B1C382_9FIRM</name>
<feature type="active site" description="Acyl-thioester intermediate" evidence="8 9">
    <location>
        <position position="150"/>
    </location>
</feature>
<dbReference type="eggNOG" id="COG1897">
    <property type="taxonomic scope" value="Bacteria"/>
</dbReference>
<evidence type="ECO:0000256" key="5">
    <source>
        <dbReference type="ARBA" id="ARBA00023167"/>
    </source>
</evidence>
<evidence type="ECO:0000313" key="10">
    <source>
        <dbReference type="EMBL" id="EDS74116.1"/>
    </source>
</evidence>
<feature type="site" description="Important for substrate specificity" evidence="8">
    <location>
        <position position="202"/>
    </location>
</feature>
<feature type="active site" description="Proton acceptor" evidence="8">
    <location>
        <position position="245"/>
    </location>
</feature>
<keyword evidence="3 8" id="KW-0028">Amino-acid biosynthesis</keyword>
<keyword evidence="2 8" id="KW-0963">Cytoplasm</keyword>
<comment type="pathway">
    <text evidence="8">Amino-acid biosynthesis; L-methionine biosynthesis via de novo pathway; O-acetyl-L-homoserine from L-homoserine: step 1/1.</text>
</comment>
<dbReference type="EC" id="2.3.1.31" evidence="8"/>
<proteinExistence type="inferred from homology"/>
<dbReference type="HAMAP" id="MF_00295">
    <property type="entry name" value="MetA_acyltransf"/>
    <property type="match status" value="1"/>
</dbReference>
<dbReference type="GO" id="GO:0004414">
    <property type="term" value="F:homoserine O-acetyltransferase activity"/>
    <property type="evidence" value="ECO:0007669"/>
    <property type="project" value="UniProtKB-EC"/>
</dbReference>
<evidence type="ECO:0000256" key="6">
    <source>
        <dbReference type="ARBA" id="ARBA00023315"/>
    </source>
</evidence>